<accession>A0A6J5LJA7</accession>
<name>A0A6J5LJA7_9CAUD</name>
<reference evidence="1" key="1">
    <citation type="submission" date="2020-04" db="EMBL/GenBank/DDBJ databases">
        <authorList>
            <person name="Chiriac C."/>
            <person name="Salcher M."/>
            <person name="Ghai R."/>
            <person name="Kavagutti S V."/>
        </authorList>
    </citation>
    <scope>NUCLEOTIDE SEQUENCE</scope>
</reference>
<dbReference type="EMBL" id="LR796271">
    <property type="protein sequence ID" value="CAB4133080.1"/>
    <property type="molecule type" value="Genomic_DNA"/>
</dbReference>
<sequence>MLHKFSAPAPGGLKLLGLATCQGNLLGQCVDVYQKVAGKFNGLASLVRCDAIKVMRGIVTKSTDSVRPFLKCGRNFVIACQAFNSCVKSYLIRAWIDVSSRHFESASGHHCGSVGIFSFLGIIDSLNKRFSDTFRAVLGGSYWLCARGNFEDGHVTLRVPRVARPVFRWAPVRLDVGHHGSRAMVAVKRQVVSIRTVCIRNATISESGPLCTAIGAIMCEGISHE</sequence>
<evidence type="ECO:0000313" key="1">
    <source>
        <dbReference type="EMBL" id="CAB4133080.1"/>
    </source>
</evidence>
<gene>
    <name evidence="1" type="ORF">UFOVP140_30</name>
</gene>
<protein>
    <submittedName>
        <fullName evidence="1">Uncharacterized protein</fullName>
    </submittedName>
</protein>
<proteinExistence type="predicted"/>
<organism evidence="1">
    <name type="scientific">uncultured Caudovirales phage</name>
    <dbReference type="NCBI Taxonomy" id="2100421"/>
    <lineage>
        <taxon>Viruses</taxon>
        <taxon>Duplodnaviria</taxon>
        <taxon>Heunggongvirae</taxon>
        <taxon>Uroviricota</taxon>
        <taxon>Caudoviricetes</taxon>
        <taxon>Peduoviridae</taxon>
        <taxon>Maltschvirus</taxon>
        <taxon>Maltschvirus maltsch</taxon>
    </lineage>
</organism>